<comment type="caution">
    <text evidence="2">The sequence shown here is derived from an EMBL/GenBank/DDBJ whole genome shotgun (WGS) entry which is preliminary data.</text>
</comment>
<reference evidence="2 3" key="1">
    <citation type="submission" date="2017-07" db="EMBL/GenBank/DDBJ databases">
        <title>Leptospira spp. isolated from tropical soils.</title>
        <authorList>
            <person name="Thibeaux R."/>
            <person name="Iraola G."/>
            <person name="Ferres I."/>
            <person name="Bierque E."/>
            <person name="Girault D."/>
            <person name="Soupe-Gilbert M.-E."/>
            <person name="Picardeau M."/>
            <person name="Goarant C."/>
        </authorList>
    </citation>
    <scope>NUCLEOTIDE SEQUENCE [LARGE SCALE GENOMIC DNA]</scope>
    <source>
        <strain evidence="2 3">FH2-C-A2</strain>
    </source>
</reference>
<proteinExistence type="predicted"/>
<accession>A0A2M9Z7W5</accession>
<feature type="transmembrane region" description="Helical" evidence="1">
    <location>
        <begin position="126"/>
        <end position="148"/>
    </location>
</feature>
<gene>
    <name evidence="2" type="ORF">CH371_17270</name>
</gene>
<evidence type="ECO:0000256" key="1">
    <source>
        <dbReference type="SAM" id="Phobius"/>
    </source>
</evidence>
<feature type="transmembrane region" description="Helical" evidence="1">
    <location>
        <begin position="154"/>
        <end position="173"/>
    </location>
</feature>
<dbReference type="Proteomes" id="UP000231912">
    <property type="component" value="Unassembled WGS sequence"/>
</dbReference>
<dbReference type="AlphaFoldDB" id="A0A2M9Z7W5"/>
<feature type="transmembrane region" description="Helical" evidence="1">
    <location>
        <begin position="21"/>
        <end position="44"/>
    </location>
</feature>
<keyword evidence="1" id="KW-1133">Transmembrane helix</keyword>
<keyword evidence="1" id="KW-0472">Membrane</keyword>
<evidence type="ECO:0000313" key="3">
    <source>
        <dbReference type="Proteomes" id="UP000231912"/>
    </source>
</evidence>
<name>A0A2M9Z7W5_9LEPT</name>
<sequence length="189" mass="21377">MWKDRFRRNTNEKRIRMKSDRWPKVIGILGILLGSIGTCSNQYLLLLPKATETQRAMFQKMAPVADTSLDQEKFSTLADEFDRMTKMEPWFEKWCYIGGSLGILISLFYIFSSIWLLLLKKGAIRYFYFASAVDILFSLTKGIVAFYGPSASGVMSFAQSLVGIGFVAVLLFITASSDQTVFQEEVGQS</sequence>
<feature type="transmembrane region" description="Helical" evidence="1">
    <location>
        <begin position="96"/>
        <end position="119"/>
    </location>
</feature>
<keyword evidence="1" id="KW-0812">Transmembrane</keyword>
<organism evidence="2 3">
    <name type="scientific">Leptospira wolffii</name>
    <dbReference type="NCBI Taxonomy" id="409998"/>
    <lineage>
        <taxon>Bacteria</taxon>
        <taxon>Pseudomonadati</taxon>
        <taxon>Spirochaetota</taxon>
        <taxon>Spirochaetia</taxon>
        <taxon>Leptospirales</taxon>
        <taxon>Leptospiraceae</taxon>
        <taxon>Leptospira</taxon>
    </lineage>
</organism>
<protein>
    <submittedName>
        <fullName evidence="2">Uncharacterized protein</fullName>
    </submittedName>
</protein>
<dbReference type="EMBL" id="NPDT01000009">
    <property type="protein sequence ID" value="PJZ64526.1"/>
    <property type="molecule type" value="Genomic_DNA"/>
</dbReference>
<evidence type="ECO:0000313" key="2">
    <source>
        <dbReference type="EMBL" id="PJZ64526.1"/>
    </source>
</evidence>